<dbReference type="Pfam" id="PF00014">
    <property type="entry name" value="Kunitz_BPTI"/>
    <property type="match status" value="3"/>
</dbReference>
<evidence type="ECO:0000256" key="1">
    <source>
        <dbReference type="ARBA" id="ARBA00004613"/>
    </source>
</evidence>
<dbReference type="PROSITE" id="PS50279">
    <property type="entry name" value="BPTI_KUNITZ_2"/>
    <property type="match status" value="3"/>
</dbReference>
<dbReference type="SUPFAM" id="SSF57362">
    <property type="entry name" value="BPTI-like"/>
    <property type="match status" value="4"/>
</dbReference>
<keyword evidence="4" id="KW-0722">Serine protease inhibitor</keyword>
<dbReference type="Gene3D" id="4.10.410.10">
    <property type="entry name" value="Pancreatic trypsin inhibitor Kunitz domain"/>
    <property type="match status" value="4"/>
</dbReference>
<dbReference type="OrthoDB" id="6491496at2759"/>
<evidence type="ECO:0000313" key="8">
    <source>
        <dbReference type="EMBL" id="NIE45304.1"/>
    </source>
</evidence>
<dbReference type="CDD" id="cd00109">
    <property type="entry name" value="Kunitz-type"/>
    <property type="match status" value="1"/>
</dbReference>
<feature type="chain" id="PRO_5026344619" evidence="6">
    <location>
        <begin position="20"/>
        <end position="347"/>
    </location>
</feature>
<feature type="signal peptide" evidence="6">
    <location>
        <begin position="1"/>
        <end position="19"/>
    </location>
</feature>
<dbReference type="InterPro" id="IPR036880">
    <property type="entry name" value="Kunitz_BPTI_sf"/>
</dbReference>
<dbReference type="AlphaFoldDB" id="A0A6G5A2V8"/>
<dbReference type="SMART" id="SM00131">
    <property type="entry name" value="KU"/>
    <property type="match status" value="3"/>
</dbReference>
<evidence type="ECO:0000256" key="6">
    <source>
        <dbReference type="SAM" id="SignalP"/>
    </source>
</evidence>
<evidence type="ECO:0000256" key="4">
    <source>
        <dbReference type="ARBA" id="ARBA00022900"/>
    </source>
</evidence>
<keyword evidence="2" id="KW-0964">Secreted</keyword>
<protein>
    <submittedName>
        <fullName evidence="8">Putative bovine pancreatic trypsin inhibitor</fullName>
    </submittedName>
</protein>
<comment type="subcellular location">
    <subcellularLocation>
        <location evidence="1">Secreted</location>
    </subcellularLocation>
</comment>
<keyword evidence="3" id="KW-0646">Protease inhibitor</keyword>
<accession>A0A6G5A2V8</accession>
<reference evidence="8" key="1">
    <citation type="submission" date="2020-03" db="EMBL/GenBank/DDBJ databases">
        <title>A transcriptome and proteome of the tick Rhipicephalus microplus shaped by the genetic composition of its hosts and developmental stage.</title>
        <authorList>
            <person name="Garcia G.R."/>
            <person name="Ribeiro J.M.C."/>
            <person name="Maruyama S.R."/>
            <person name="Gardinasse L.G."/>
            <person name="Nelson K."/>
            <person name="Ferreira B.R."/>
            <person name="Andrade T.G."/>
            <person name="Santos I.K.F.M."/>
        </authorList>
    </citation>
    <scope>NUCLEOTIDE SEQUENCE</scope>
    <source>
        <strain evidence="8">NSGR</strain>
        <tissue evidence="8">Salivary glands</tissue>
    </source>
</reference>
<dbReference type="InterPro" id="IPR050098">
    <property type="entry name" value="TFPI/VKTCI-like"/>
</dbReference>
<keyword evidence="5" id="KW-1015">Disulfide bond</keyword>
<evidence type="ECO:0000256" key="3">
    <source>
        <dbReference type="ARBA" id="ARBA00022690"/>
    </source>
</evidence>
<feature type="domain" description="BPTI/Kunitz inhibitor" evidence="7">
    <location>
        <begin position="89"/>
        <end position="139"/>
    </location>
</feature>
<dbReference type="VEuPathDB" id="VectorBase:LOC119168335"/>
<evidence type="ECO:0000256" key="2">
    <source>
        <dbReference type="ARBA" id="ARBA00022525"/>
    </source>
</evidence>
<organism evidence="8">
    <name type="scientific">Rhipicephalus microplus</name>
    <name type="common">Cattle tick</name>
    <name type="synonym">Boophilus microplus</name>
    <dbReference type="NCBI Taxonomy" id="6941"/>
    <lineage>
        <taxon>Eukaryota</taxon>
        <taxon>Metazoa</taxon>
        <taxon>Ecdysozoa</taxon>
        <taxon>Arthropoda</taxon>
        <taxon>Chelicerata</taxon>
        <taxon>Arachnida</taxon>
        <taxon>Acari</taxon>
        <taxon>Parasitiformes</taxon>
        <taxon>Ixodida</taxon>
        <taxon>Ixodoidea</taxon>
        <taxon>Ixodidae</taxon>
        <taxon>Rhipicephalinae</taxon>
        <taxon>Rhipicephalus</taxon>
        <taxon>Boophilus</taxon>
    </lineage>
</organism>
<dbReference type="PANTHER" id="PTHR10083">
    <property type="entry name" value="KUNITZ-TYPE PROTEASE INHIBITOR-RELATED"/>
    <property type="match status" value="1"/>
</dbReference>
<sequence>MALLCCALAFLTTIAYGYAAPQTQPGFCLERPIKAGCREMKELWYIDPRTKTCIPQRHVLCGGGQGFFHSRQACFQCQRNLGKKGPQACPPNPFLGGCQPTAHKWYYDHDYKTCRPFQGGECSRGLNHFPTEYRCRETCVPGVVKPPDRCQKPVVRGRCKDLYRFWRFDFQRNDCVKYRTGLCGVGDNTFVTKESCLSACKRPLGQKAPGCLNQPLYGSCHSTKLAWFFDNKVGRCKMFRQGECGVGGNYFASEVKCMQECLRIGNPEPVCSAKPVSAYCMGYGTYWYFDQTKTTAIVSVVAGVEKMQMDLSPIFSAWIIAAIQMQETSLCNLKTTIHTLCSSCSSK</sequence>
<dbReference type="InterPro" id="IPR002223">
    <property type="entry name" value="Kunitz_BPTI"/>
</dbReference>
<proteinExistence type="predicted"/>
<feature type="domain" description="BPTI/Kunitz inhibitor" evidence="7">
    <location>
        <begin position="150"/>
        <end position="200"/>
    </location>
</feature>
<dbReference type="GO" id="GO:0005615">
    <property type="term" value="C:extracellular space"/>
    <property type="evidence" value="ECO:0007669"/>
    <property type="project" value="TreeGrafter"/>
</dbReference>
<dbReference type="PANTHER" id="PTHR10083:SF217">
    <property type="entry name" value="BOOPHILIN-H2"/>
    <property type="match status" value="1"/>
</dbReference>
<evidence type="ECO:0000256" key="5">
    <source>
        <dbReference type="ARBA" id="ARBA00023157"/>
    </source>
</evidence>
<keyword evidence="6" id="KW-0732">Signal</keyword>
<name>A0A6G5A2V8_RHIMP</name>
<dbReference type="GO" id="GO:0004867">
    <property type="term" value="F:serine-type endopeptidase inhibitor activity"/>
    <property type="evidence" value="ECO:0007669"/>
    <property type="project" value="UniProtKB-KW"/>
</dbReference>
<feature type="domain" description="BPTI/Kunitz inhibitor" evidence="7">
    <location>
        <begin position="211"/>
        <end position="261"/>
    </location>
</feature>
<evidence type="ECO:0000259" key="7">
    <source>
        <dbReference type="PROSITE" id="PS50279"/>
    </source>
</evidence>
<dbReference type="VEuPathDB" id="VectorBase:LOC119167915"/>
<dbReference type="EMBL" id="GIKN01003031">
    <property type="protein sequence ID" value="NIE45304.1"/>
    <property type="molecule type" value="Transcribed_RNA"/>
</dbReference>